<gene>
    <name evidence="2" type="ORF">F7D14_04415</name>
</gene>
<evidence type="ECO:0000256" key="1">
    <source>
        <dbReference type="SAM" id="Phobius"/>
    </source>
</evidence>
<dbReference type="AlphaFoldDB" id="A0A6B8M7S2"/>
<sequence>MNEAARLSIRIRYFQGSAFAAGQWSWRALGSGSVLGLPVIVAAITAHIGAFVLMARMFPRELRKKARKRRWRLLGAMEAMNGAILFGLTAAFLFASAPSARPDRES</sequence>
<dbReference type="RefSeq" id="WP_154419680.1">
    <property type="nucleotide sequence ID" value="NZ_CP044331.1"/>
</dbReference>
<feature type="transmembrane region" description="Helical" evidence="1">
    <location>
        <begin position="35"/>
        <end position="58"/>
    </location>
</feature>
<organism evidence="2 3">
    <name type="scientific">Methylocystis parvus</name>
    <dbReference type="NCBI Taxonomy" id="134"/>
    <lineage>
        <taxon>Bacteria</taxon>
        <taxon>Pseudomonadati</taxon>
        <taxon>Pseudomonadota</taxon>
        <taxon>Alphaproteobacteria</taxon>
        <taxon>Hyphomicrobiales</taxon>
        <taxon>Methylocystaceae</taxon>
        <taxon>Methylocystis</taxon>
    </lineage>
</organism>
<proteinExistence type="predicted"/>
<dbReference type="KEGG" id="mpar:F7D14_04415"/>
<name>A0A6B8M7S2_9HYPH</name>
<feature type="transmembrane region" description="Helical" evidence="1">
    <location>
        <begin position="79"/>
        <end position="97"/>
    </location>
</feature>
<accession>A0A6B8M7S2</accession>
<reference evidence="2 3" key="1">
    <citation type="submission" date="2019-09" db="EMBL/GenBank/DDBJ databases">
        <title>Isolation and complete genome sequencing of Methylocystis species.</title>
        <authorList>
            <person name="Rumah B.L."/>
            <person name="Stead C.E."/>
            <person name="Stevens B.C."/>
            <person name="Minton N.P."/>
            <person name="Grosse-Honebrink A."/>
            <person name="Zhang Y."/>
        </authorList>
    </citation>
    <scope>NUCLEOTIDE SEQUENCE [LARGE SCALE GENOMIC DNA]</scope>
    <source>
        <strain evidence="2 3">BRCS2</strain>
    </source>
</reference>
<protein>
    <submittedName>
        <fullName evidence="2">Uncharacterized protein</fullName>
    </submittedName>
</protein>
<dbReference type="EMBL" id="CP044331">
    <property type="protein sequence ID" value="QGM96790.1"/>
    <property type="molecule type" value="Genomic_DNA"/>
</dbReference>
<evidence type="ECO:0000313" key="2">
    <source>
        <dbReference type="EMBL" id="QGM96790.1"/>
    </source>
</evidence>
<dbReference type="Proteomes" id="UP000422569">
    <property type="component" value="Chromosome"/>
</dbReference>
<keyword evidence="1" id="KW-1133">Transmembrane helix</keyword>
<keyword evidence="3" id="KW-1185">Reference proteome</keyword>
<keyword evidence="1" id="KW-0472">Membrane</keyword>
<keyword evidence="1" id="KW-0812">Transmembrane</keyword>
<evidence type="ECO:0000313" key="3">
    <source>
        <dbReference type="Proteomes" id="UP000422569"/>
    </source>
</evidence>